<dbReference type="STRING" id="1178516.AWR27_08540"/>
<evidence type="ECO:0000313" key="2">
    <source>
        <dbReference type="EMBL" id="AQG79362.1"/>
    </source>
</evidence>
<evidence type="ECO:0008006" key="4">
    <source>
        <dbReference type="Google" id="ProtNLM"/>
    </source>
</evidence>
<feature type="chain" id="PRO_5012614119" description="Asparagine synthetase B" evidence="1">
    <location>
        <begin position="21"/>
        <end position="169"/>
    </location>
</feature>
<organism evidence="2 3">
    <name type="scientific">Spirosoma montaniterrae</name>
    <dbReference type="NCBI Taxonomy" id="1178516"/>
    <lineage>
        <taxon>Bacteria</taxon>
        <taxon>Pseudomonadati</taxon>
        <taxon>Bacteroidota</taxon>
        <taxon>Cytophagia</taxon>
        <taxon>Cytophagales</taxon>
        <taxon>Cytophagaceae</taxon>
        <taxon>Spirosoma</taxon>
    </lineage>
</organism>
<dbReference type="EMBL" id="CP014263">
    <property type="protein sequence ID" value="AQG79362.1"/>
    <property type="molecule type" value="Genomic_DNA"/>
</dbReference>
<dbReference type="KEGG" id="smon:AWR27_08540"/>
<dbReference type="Pfam" id="PF11138">
    <property type="entry name" value="DUF2911"/>
    <property type="match status" value="1"/>
</dbReference>
<evidence type="ECO:0000313" key="3">
    <source>
        <dbReference type="Proteomes" id="UP000187941"/>
    </source>
</evidence>
<protein>
    <recommendedName>
        <fullName evidence="4">Asparagine synthetase B</fullName>
    </recommendedName>
</protein>
<dbReference type="InterPro" id="IPR021314">
    <property type="entry name" value="DUF2911"/>
</dbReference>
<keyword evidence="1" id="KW-0732">Signal</keyword>
<feature type="signal peptide" evidence="1">
    <location>
        <begin position="1"/>
        <end position="20"/>
    </location>
</feature>
<keyword evidence="3" id="KW-1185">Reference proteome</keyword>
<gene>
    <name evidence="2" type="ORF">AWR27_08540</name>
</gene>
<dbReference type="OrthoDB" id="195456at2"/>
<dbReference type="AlphaFoldDB" id="A0A1P9WVE2"/>
<sequence length="169" mass="18404">MNRNLALLLVGLFLTLTTFAQNDPAQRPSPPAEATGTVNGKTITIKYSQPSAKGRTVFGGIVPYGQVWRTGANETTSIEFSDNVTLEGKSVAKGKYALFTIPGEKDWTVILNKTIKWGAFSYKQDEDVLRVTVPARKAKAFAEKFAINVSNKGVVSMAWADAQVDFTVK</sequence>
<name>A0A1P9WVE2_9BACT</name>
<accession>A0A1P9WVE2</accession>
<dbReference type="Proteomes" id="UP000187941">
    <property type="component" value="Chromosome"/>
</dbReference>
<reference evidence="2 3" key="1">
    <citation type="submission" date="2016-01" db="EMBL/GenBank/DDBJ databases">
        <authorList>
            <person name="Oliw E.H."/>
        </authorList>
    </citation>
    <scope>NUCLEOTIDE SEQUENCE [LARGE SCALE GENOMIC DNA]</scope>
    <source>
        <strain evidence="2 3">DY10</strain>
    </source>
</reference>
<evidence type="ECO:0000256" key="1">
    <source>
        <dbReference type="SAM" id="SignalP"/>
    </source>
</evidence>
<dbReference type="RefSeq" id="WP_077130798.1">
    <property type="nucleotide sequence ID" value="NZ_CP014263.1"/>
</dbReference>
<proteinExistence type="predicted"/>